<protein>
    <submittedName>
        <fullName evidence="2">Uncharacterized protein</fullName>
    </submittedName>
</protein>
<comment type="caution">
    <text evidence="2">The sequence shown here is derived from an EMBL/GenBank/DDBJ whole genome shotgun (WGS) entry which is preliminary data.</text>
</comment>
<keyword evidence="3" id="KW-1185">Reference proteome</keyword>
<evidence type="ECO:0000256" key="1">
    <source>
        <dbReference type="SAM" id="MobiDB-lite"/>
    </source>
</evidence>
<gene>
    <name evidence="2" type="ORF">LX32DRAFT_321447</name>
</gene>
<organism evidence="2 3">
    <name type="scientific">Colletotrichum zoysiae</name>
    <dbReference type="NCBI Taxonomy" id="1216348"/>
    <lineage>
        <taxon>Eukaryota</taxon>
        <taxon>Fungi</taxon>
        <taxon>Dikarya</taxon>
        <taxon>Ascomycota</taxon>
        <taxon>Pezizomycotina</taxon>
        <taxon>Sordariomycetes</taxon>
        <taxon>Hypocreomycetidae</taxon>
        <taxon>Glomerellales</taxon>
        <taxon>Glomerellaceae</taxon>
        <taxon>Colletotrichum</taxon>
        <taxon>Colletotrichum graminicola species complex</taxon>
    </lineage>
</organism>
<dbReference type="EMBL" id="MU842850">
    <property type="protein sequence ID" value="KAK2030533.1"/>
    <property type="molecule type" value="Genomic_DNA"/>
</dbReference>
<evidence type="ECO:0000313" key="2">
    <source>
        <dbReference type="EMBL" id="KAK2030533.1"/>
    </source>
</evidence>
<dbReference type="Proteomes" id="UP001232148">
    <property type="component" value="Unassembled WGS sequence"/>
</dbReference>
<accession>A0AAD9HKG7</accession>
<feature type="compositionally biased region" description="Pro residues" evidence="1">
    <location>
        <begin position="86"/>
        <end position="96"/>
    </location>
</feature>
<evidence type="ECO:0000313" key="3">
    <source>
        <dbReference type="Proteomes" id="UP001232148"/>
    </source>
</evidence>
<feature type="region of interest" description="Disordered" evidence="1">
    <location>
        <begin position="143"/>
        <end position="197"/>
    </location>
</feature>
<reference evidence="2" key="1">
    <citation type="submission" date="2021-06" db="EMBL/GenBank/DDBJ databases">
        <title>Comparative genomics, transcriptomics and evolutionary studies reveal genomic signatures of adaptation to plant cell wall in hemibiotrophic fungi.</title>
        <authorList>
            <consortium name="DOE Joint Genome Institute"/>
            <person name="Baroncelli R."/>
            <person name="Diaz J.F."/>
            <person name="Benocci T."/>
            <person name="Peng M."/>
            <person name="Battaglia E."/>
            <person name="Haridas S."/>
            <person name="Andreopoulos W."/>
            <person name="Labutti K."/>
            <person name="Pangilinan J."/>
            <person name="Floch G.L."/>
            <person name="Makela M.R."/>
            <person name="Henrissat B."/>
            <person name="Grigoriev I.V."/>
            <person name="Crouch J.A."/>
            <person name="De Vries R.P."/>
            <person name="Sukno S.A."/>
            <person name="Thon M.R."/>
        </authorList>
    </citation>
    <scope>NUCLEOTIDE SEQUENCE</scope>
    <source>
        <strain evidence="2">MAFF235873</strain>
    </source>
</reference>
<feature type="region of interest" description="Disordered" evidence="1">
    <location>
        <begin position="76"/>
        <end position="97"/>
    </location>
</feature>
<name>A0AAD9HKG7_9PEZI</name>
<proteinExistence type="predicted"/>
<sequence>MVAFNSFVVESDRDTRSRWVCSINCRCGIHGYPVSSGVPCFRLPAAAAGLLLARSRRPVRQSRFCRVLATVNSAREHTQSTVDPILPSPPSPPARRPSPVYEYSAGMAAPSTLSRTQLCGTSHRVGSKRLVSAMDGVLFTAPHASSDPISLPTARRSPPSKLVCQLPHASPRPTTPREATHRCRSTRVANDKRGKCA</sequence>
<dbReference type="AlphaFoldDB" id="A0AAD9HKG7"/>